<evidence type="ECO:0000259" key="11">
    <source>
        <dbReference type="Pfam" id="PF17406"/>
    </source>
</evidence>
<dbReference type="InterPro" id="IPR035370">
    <property type="entry name" value="Nrap_D5"/>
</dbReference>
<dbReference type="GO" id="GO:0006364">
    <property type="term" value="P:rRNA processing"/>
    <property type="evidence" value="ECO:0007669"/>
    <property type="project" value="UniProtKB-KW"/>
</dbReference>
<dbReference type="Pfam" id="PF17407">
    <property type="entry name" value="Nrap_D6"/>
    <property type="match status" value="1"/>
</dbReference>
<feature type="domain" description="Nrap protein" evidence="9">
    <location>
        <begin position="523"/>
        <end position="684"/>
    </location>
</feature>
<keyword evidence="14" id="KW-1185">Reference proteome</keyword>
<dbReference type="AlphaFoldDB" id="A0A167DGK8"/>
<evidence type="ECO:0000259" key="10">
    <source>
        <dbReference type="Pfam" id="PF17405"/>
    </source>
</evidence>
<dbReference type="InterPro" id="IPR035367">
    <property type="entry name" value="Nrap_D2"/>
</dbReference>
<evidence type="ECO:0000256" key="3">
    <source>
        <dbReference type="ARBA" id="ARBA00022884"/>
    </source>
</evidence>
<proteinExistence type="inferred from homology"/>
<dbReference type="InterPro" id="IPR035082">
    <property type="entry name" value="Nrap_D1"/>
</dbReference>
<dbReference type="PANTHER" id="PTHR17972">
    <property type="entry name" value="NUCLEOLAR RNA-ASSOCIATED PROTEIN"/>
    <property type="match status" value="1"/>
</dbReference>
<dbReference type="EMBL" id="CP014501">
    <property type="protein sequence ID" value="ANB12893.1"/>
    <property type="molecule type" value="Genomic_DNA"/>
</dbReference>
<dbReference type="Gene3D" id="3.30.70.3030">
    <property type="match status" value="1"/>
</dbReference>
<dbReference type="Gene3D" id="1.10.1410.10">
    <property type="match status" value="2"/>
</dbReference>
<evidence type="ECO:0000259" key="12">
    <source>
        <dbReference type="Pfam" id="PF17407"/>
    </source>
</evidence>
<comment type="similarity">
    <text evidence="2 5">Belongs to the NRAP family.</text>
</comment>
<dbReference type="GO" id="GO:0034456">
    <property type="term" value="C:UTP-C complex"/>
    <property type="evidence" value="ECO:0007669"/>
    <property type="project" value="TreeGrafter"/>
</dbReference>
<feature type="region of interest" description="Disordered" evidence="6">
    <location>
        <begin position="1"/>
        <end position="98"/>
    </location>
</feature>
<dbReference type="GO" id="GO:0003723">
    <property type="term" value="F:RNA binding"/>
    <property type="evidence" value="ECO:0007669"/>
    <property type="project" value="UniProtKB-KW"/>
</dbReference>
<evidence type="ECO:0000256" key="1">
    <source>
        <dbReference type="ARBA" id="ARBA00004604"/>
    </source>
</evidence>
<keyword evidence="5" id="KW-0690">Ribosome biogenesis</keyword>
<dbReference type="Pfam" id="PF17403">
    <property type="entry name" value="Nrap_D2"/>
    <property type="match status" value="1"/>
</dbReference>
<dbReference type="KEGG" id="slb:AWJ20_1171"/>
<evidence type="ECO:0000313" key="14">
    <source>
        <dbReference type="Proteomes" id="UP000189580"/>
    </source>
</evidence>
<feature type="compositionally biased region" description="Polar residues" evidence="6">
    <location>
        <begin position="82"/>
        <end position="98"/>
    </location>
</feature>
<evidence type="ECO:0000259" key="7">
    <source>
        <dbReference type="Pfam" id="PF03813"/>
    </source>
</evidence>
<evidence type="ECO:0000256" key="5">
    <source>
        <dbReference type="RuleBase" id="RU364032"/>
    </source>
</evidence>
<dbReference type="InterPro" id="IPR035368">
    <property type="entry name" value="Nrap_D3"/>
</dbReference>
<dbReference type="OrthoDB" id="10251401at2759"/>
<dbReference type="Pfam" id="PF17406">
    <property type="entry name" value="Nrap_D5"/>
    <property type="match status" value="1"/>
</dbReference>
<dbReference type="GeneID" id="30032944"/>
<evidence type="ECO:0000256" key="2">
    <source>
        <dbReference type="ARBA" id="ARBA00006674"/>
    </source>
</evidence>
<evidence type="ECO:0000256" key="6">
    <source>
        <dbReference type="SAM" id="MobiDB-lite"/>
    </source>
</evidence>
<reference evidence="13 14" key="1">
    <citation type="submission" date="2016-02" db="EMBL/GenBank/DDBJ databases">
        <title>Complete genome sequence and transcriptome regulation of the pentose utilising yeast Sugiyamaella lignohabitans.</title>
        <authorList>
            <person name="Bellasio M."/>
            <person name="Peymann A."/>
            <person name="Valli M."/>
            <person name="Sipitzky M."/>
            <person name="Graf A."/>
            <person name="Sauer M."/>
            <person name="Marx H."/>
            <person name="Mattanovich D."/>
        </authorList>
    </citation>
    <scope>NUCLEOTIDE SEQUENCE [LARGE SCALE GENOMIC DNA]</scope>
    <source>
        <strain evidence="13 14">CBS 10342</strain>
    </source>
</reference>
<feature type="domain" description="Nrap protein" evidence="11">
    <location>
        <begin position="898"/>
        <end position="1070"/>
    </location>
</feature>
<keyword evidence="5" id="KW-0687">Ribonucleoprotein</keyword>
<dbReference type="InterPro" id="IPR035371">
    <property type="entry name" value="Nrap_D6"/>
</dbReference>
<feature type="domain" description="Nrap protein" evidence="7">
    <location>
        <begin position="215"/>
        <end position="356"/>
    </location>
</feature>
<dbReference type="InterPro" id="IPR005554">
    <property type="entry name" value="NOL6/Upt22"/>
</dbReference>
<dbReference type="RefSeq" id="XP_018735370.1">
    <property type="nucleotide sequence ID" value="XM_018878025.1"/>
</dbReference>
<evidence type="ECO:0000256" key="4">
    <source>
        <dbReference type="ARBA" id="ARBA00023242"/>
    </source>
</evidence>
<feature type="domain" description="Nrap protein" evidence="8">
    <location>
        <begin position="361"/>
        <end position="518"/>
    </location>
</feature>
<feature type="domain" description="Nrap protein" evidence="12">
    <location>
        <begin position="1079"/>
        <end position="1208"/>
    </location>
</feature>
<dbReference type="Pfam" id="PF03813">
    <property type="entry name" value="Nrap"/>
    <property type="match status" value="1"/>
</dbReference>
<evidence type="ECO:0000259" key="8">
    <source>
        <dbReference type="Pfam" id="PF17403"/>
    </source>
</evidence>
<keyword evidence="4 5" id="KW-0539">Nucleus</keyword>
<evidence type="ECO:0000313" key="13">
    <source>
        <dbReference type="EMBL" id="ANB12893.1"/>
    </source>
</evidence>
<feature type="compositionally biased region" description="Basic and acidic residues" evidence="6">
    <location>
        <begin position="1"/>
        <end position="11"/>
    </location>
</feature>
<feature type="domain" description="Nrap protein" evidence="10">
    <location>
        <begin position="707"/>
        <end position="895"/>
    </location>
</feature>
<dbReference type="GO" id="GO:0032545">
    <property type="term" value="C:CURI complex"/>
    <property type="evidence" value="ECO:0007669"/>
    <property type="project" value="TreeGrafter"/>
</dbReference>
<dbReference type="Pfam" id="PF17405">
    <property type="entry name" value="Nrap_D4"/>
    <property type="match status" value="1"/>
</dbReference>
<dbReference type="Pfam" id="PF17404">
    <property type="entry name" value="Nrap_D3"/>
    <property type="match status" value="1"/>
</dbReference>
<gene>
    <name evidence="13" type="primary">UTP22</name>
    <name evidence="13" type="ORF">AWJ20_1171</name>
</gene>
<feature type="compositionally biased region" description="Acidic residues" evidence="6">
    <location>
        <begin position="41"/>
        <end position="81"/>
    </location>
</feature>
<sequence>MAKRKSGDFSKKTNGSVGQAAAVETALPAKKQKVIASLADLSEEEDDFDSDEQDQDDDGEEDEDEDEEMDEDEEDDEEENGDASQTRSKSKQSISAQDVQIARETSELFKSNIFKMQIDELLTELALSEKYTQSLDKFLFQLNHVLQQSSSREQELSLGQAVKLVSSKKLAIPFPDPKPSPDIKYKFKIAHPESINIVGSYSIKTAVTQPEGVSIDLLITMPSSLFQEKDYVNYRYFHKRAFYVAYIASIIRADESLPVNVSYTLQHDDPLKPIIRLTFTDSKLAKRFNINVVFGVAPTTFESRKLSPERNCVRLQQDSTADNNSAKMLPPTPLYNSSLLSDTTYSSYLEFIHRACHQCEAFKDAAKLGRLWLRQRGFDSSPRHGGFGHFEWCLLMAALLQGGDRSGSSKVLMAGYSSYQLFKATLTFLANNDISGRLGLSFSTVKGQNTKLESLKQFVPQSPVPGTAAFLFDRDSKLNVFYKVSAWSYSLLRHEAAVTSDLLSDVVKDRFDAIFLEKLTVPQLRYDAFFTVTFPDFNNTIFSPLNRINYRSYQHFCVEKLAKVLKFGLGSRARQLVFTPLPSLYSTNASSSSWSISKRKGMFEESAIAVGVILDPQECEKLVTHGPPSEDASAAEKFRQFWGKKSELRRFQDGSIMESVVWKHSPTKPVVNSIVEYILYRHFKGSEIENTHDNILKYLPLQPRFPGHKERSVISTQLFQIKYQAFQQTANIIQNLSELPLRIRSVLPASSSLRYTSISEPCAYDFTSDDSIALGIIEFESSSRWPDDVNALEKTKTAFLLKIADQLRKQEKNMVVLVGVESADDFIPNGPDEVGFLQVQTAQGYSFKFRIRNDRDEQLYQRLNEEKHQQNTSVHLYQQKYSEVTTHNRVIHTLSLRYPYYSATARMLKVWFKSHLLASHVRDEVVELLALKPFLDSSPYVPPSSAVTAFYRVLAFLSTWDWREEPLVLDTEKASDASKDDVVATTLSAVEGTAMSLPFYQKISDAFSKHRTQDPALTLAPMFIGTKYDPTGTLWTQQIPRSEVGKIVAARTTALARAVDHMLTSGHVDQSLMFTSSLVDFDILIHIKNPSSAGDVDAGYKNLQLPRPVEDLDELVEKSVNIGLEFYKDLAKKYQDTLILFYSGSPDDKTCEEQIIAGLWKREILQPQKFKVNHNFSTIPTKSNVVELNKDAIIEEIARIGGDLVVKIDV</sequence>
<dbReference type="Gene3D" id="3.30.70.3020">
    <property type="match status" value="1"/>
</dbReference>
<dbReference type="PANTHER" id="PTHR17972:SF0">
    <property type="entry name" value="NUCLEOLAR PROTEIN 6"/>
    <property type="match status" value="1"/>
</dbReference>
<keyword evidence="3 5" id="KW-0694">RNA-binding</keyword>
<name>A0A167DGK8_9ASCO</name>
<organism evidence="13 14">
    <name type="scientific">Sugiyamaella lignohabitans</name>
    <dbReference type="NCBI Taxonomy" id="796027"/>
    <lineage>
        <taxon>Eukaryota</taxon>
        <taxon>Fungi</taxon>
        <taxon>Dikarya</taxon>
        <taxon>Ascomycota</taxon>
        <taxon>Saccharomycotina</taxon>
        <taxon>Dipodascomycetes</taxon>
        <taxon>Dipodascales</taxon>
        <taxon>Trichomonascaceae</taxon>
        <taxon>Sugiyamaella</taxon>
    </lineage>
</organism>
<dbReference type="GO" id="GO:0006409">
    <property type="term" value="P:tRNA export from nucleus"/>
    <property type="evidence" value="ECO:0007669"/>
    <property type="project" value="TreeGrafter"/>
</dbReference>
<accession>A0A167DGK8</accession>
<protein>
    <recommendedName>
        <fullName evidence="5">U3 small nucleolar RNA-associated protein 22</fullName>
    </recommendedName>
</protein>
<comment type="subcellular location">
    <subcellularLocation>
        <location evidence="1 5">Nucleus</location>
        <location evidence="1 5">Nucleolus</location>
    </subcellularLocation>
</comment>
<keyword evidence="5" id="KW-0698">rRNA processing</keyword>
<dbReference type="Proteomes" id="UP000189580">
    <property type="component" value="Chromosome a"/>
</dbReference>
<dbReference type="InterPro" id="IPR035369">
    <property type="entry name" value="Nrap_D4"/>
</dbReference>
<evidence type="ECO:0000259" key="9">
    <source>
        <dbReference type="Pfam" id="PF17404"/>
    </source>
</evidence>
<dbReference type="GO" id="GO:0032040">
    <property type="term" value="C:small-subunit processome"/>
    <property type="evidence" value="ECO:0007669"/>
    <property type="project" value="TreeGrafter"/>
</dbReference>